<keyword evidence="9" id="KW-1185">Reference proteome</keyword>
<dbReference type="InterPro" id="IPR000569">
    <property type="entry name" value="HECT_dom"/>
</dbReference>
<dbReference type="SUPFAM" id="SSF56204">
    <property type="entry name" value="Hect, E3 ligase catalytic domain"/>
    <property type="match status" value="1"/>
</dbReference>
<organism evidence="8 9">
    <name type="scientific">Tritrichomonas musculus</name>
    <dbReference type="NCBI Taxonomy" id="1915356"/>
    <lineage>
        <taxon>Eukaryota</taxon>
        <taxon>Metamonada</taxon>
        <taxon>Parabasalia</taxon>
        <taxon>Tritrichomonadida</taxon>
        <taxon>Tritrichomonadidae</taxon>
        <taxon>Tritrichomonas</taxon>
    </lineage>
</organism>
<proteinExistence type="predicted"/>
<evidence type="ECO:0000256" key="1">
    <source>
        <dbReference type="ARBA" id="ARBA00000885"/>
    </source>
</evidence>
<dbReference type="Proteomes" id="UP001470230">
    <property type="component" value="Unassembled WGS sequence"/>
</dbReference>
<comment type="catalytic activity">
    <reaction evidence="1">
        <text>S-ubiquitinyl-[E2 ubiquitin-conjugating enzyme]-L-cysteine + [acceptor protein]-L-lysine = [E2 ubiquitin-conjugating enzyme]-L-cysteine + N(6)-ubiquitinyl-[acceptor protein]-L-lysine.</text>
        <dbReference type="EC" id="2.3.2.26"/>
    </reaction>
</comment>
<dbReference type="Pfam" id="PF00632">
    <property type="entry name" value="HECT"/>
    <property type="match status" value="1"/>
</dbReference>
<dbReference type="InterPro" id="IPR050409">
    <property type="entry name" value="E3_ubiq-protein_ligase"/>
</dbReference>
<dbReference type="SMART" id="SM00119">
    <property type="entry name" value="HECTc"/>
    <property type="match status" value="1"/>
</dbReference>
<keyword evidence="4" id="KW-0808">Transferase</keyword>
<comment type="pathway">
    <text evidence="2">Protein modification; protein ubiquitination.</text>
</comment>
<evidence type="ECO:0000256" key="2">
    <source>
        <dbReference type="ARBA" id="ARBA00004906"/>
    </source>
</evidence>
<dbReference type="EMBL" id="JAPFFF010000054">
    <property type="protein sequence ID" value="KAK8838751.1"/>
    <property type="molecule type" value="Genomic_DNA"/>
</dbReference>
<accession>A0ABR2GXZ6</accession>
<feature type="domain" description="HECT" evidence="7">
    <location>
        <begin position="1622"/>
        <end position="1880"/>
    </location>
</feature>
<keyword evidence="5 6" id="KW-0833">Ubl conjugation pathway</keyword>
<comment type="caution">
    <text evidence="6">Lacks conserved residue(s) required for the propagation of feature annotation.</text>
</comment>
<evidence type="ECO:0000256" key="4">
    <source>
        <dbReference type="ARBA" id="ARBA00022679"/>
    </source>
</evidence>
<dbReference type="PANTHER" id="PTHR11254">
    <property type="entry name" value="HECT DOMAIN UBIQUITIN-PROTEIN LIGASE"/>
    <property type="match status" value="1"/>
</dbReference>
<comment type="caution">
    <text evidence="8">The sequence shown here is derived from an EMBL/GenBank/DDBJ whole genome shotgun (WGS) entry which is preliminary data.</text>
</comment>
<evidence type="ECO:0000256" key="5">
    <source>
        <dbReference type="ARBA" id="ARBA00022786"/>
    </source>
</evidence>
<dbReference type="InterPro" id="IPR035983">
    <property type="entry name" value="Hect_E3_ubiquitin_ligase"/>
</dbReference>
<protein>
    <recommendedName>
        <fullName evidence="3">HECT-type E3 ubiquitin transferase</fullName>
        <ecNumber evidence="3">2.3.2.26</ecNumber>
    </recommendedName>
</protein>
<evidence type="ECO:0000256" key="3">
    <source>
        <dbReference type="ARBA" id="ARBA00012485"/>
    </source>
</evidence>
<evidence type="ECO:0000313" key="9">
    <source>
        <dbReference type="Proteomes" id="UP001470230"/>
    </source>
</evidence>
<dbReference type="Gene3D" id="3.30.2410.10">
    <property type="entry name" value="Hect, E3 ligase catalytic domain"/>
    <property type="match status" value="1"/>
</dbReference>
<sequence length="1880" mass="220825">MINCIKKTFNFLYQIRESLFTLENYPSLHQIQEILIESIVSFNYNLDKQTSNELFLLISSCLSQIPSESYAIFNSILNYSIEKPKNLIMTVHILSSYPKINSKFPNASIKNIVEQSHYQIVDQIEKINDKNFLIQGQLIPIQFRSNFIIDILLLTNINEQDIKQLFPFIIEHDNTSIAKIKRLIQKVLDNGFTYLIPESILIQKEFLMVFSMDDLAKIIPTVTEQTFKQMFPHIEEILKNETKWSQTFSIALIERCIKFDIKINSIEKLPDSFILNNMNESVWNYFAKYNFQLQSIAAEIREFPNLEAVLKVMPDTKNIPKKIIENVLLITNDRDVYQKVFNSSIENIYELFSSNQFWIHILNVFSISENSLKCPESLLENFIIFFQMFVPKNKVFEIIDAMILNQYPTNGCANVFLKYLLDHFEPDYKEDYTRNMKTLLNHVNEKDIVPDSSFWELFDFNEIKDCFDKKILSPIKMYAYFYLNPKNSEIRIKHVKIQPIKNQLNNNLICEFIKNNDDIDNLTMFNNDILSLIMSAMIYATTEVKPKVKGLNMKNVLPFIAIILNYLKRMNNGDLLCISPKIKNCLLKACQYLSKYKTPIFITSINSILQNLNYFSSKTNDSVFLSVQNLKTEILSVLIPLLIQNSYPGDLNPLLYAIFDLTNKVSIFNEKINLFHDYGINLLKYLINNYTTINNYRDIKDIGFDFNALNSEKVVLNIVNIIENYKSPEIVINAIKFLADFGVNVPIFKFSNPINLINVFNDTTIKENWESCFLLGRFIIEFYPYGIELSLDESFPSYLEEAMIDDTFFGILKNVRIILFDTELDNVNQGLESIFDLLMTNASIQKQYLIYLCEKMYCSQSLSPKDILALYSYEYANYHDSFIKAIDSCYTLNIQSNIFVRRFNRKNKTSFRVPEIGFLLIAFLYDLVSSNPSNYQVFFCLLNLSSAFPFLFNENPEKLFNSVLPAFDYLSLYYTENKDSVNEEILNKIKSSCSALIFLTSSLNSIAILNSFINWIFSEIVSFSNSQVLAFVFILQSLFEIKKMKKVMISFEIKNNFIDIMYKLLKRNVDKNLETVFTNNIYFLIEIYYNQINNLKKINIIYIDELLKIKDPLNKFFENSCSTFPIYIIQINLPPTKDQYLKDYFKNFFTNVLCARSFWINTEMSLAENNETIKESDINLFIKDYKEMTQQPLKERKIDDIQEHYFSNCNVKLIRMICRQPHWVYKIFLQSKNCPLLPEYIDFFNNFINELIEVEKTELYSDDEENISDISFDDYFMNHYCYFDLFDYLMAEILSMPIEDEKCYSLCALIDKISKNDTALKYLLKISNNHLSNAQNEKVINKLVDFFLMISENIGFKYNFAQICGEKLIEKVLSIEYRMNSILLLNTSKLFCCSNIDIELPLNQLIGFMFILNDMNIIPQALELIEKVGIEKIEKIMPKIEKVFDDELQSLNPSYSIISKIINLTPLVVSSKQDELFYLFRNIKVLDLIKDDSIDLICSLYNFLTPKRNDDAQFGNISFESNKNNSRVIFKVPEKLKNTNRKFWIAFENNRKILIKIIQKDINNLGKLNLLLDYPELFDFNIKMKYFQQKMPNHITYDSDLLIEVDRSNVLSSTFNQLRNLSPNMWLSKLDIEFTDEDGNDQGGLTQEWFTLIIKELFDSKNNLFKITEKKKYQPDPLSNENRTNLDYFNFAGKIVARALIQGQCINAHLTKSFYKKILNRKIKFCDLFDYDEDIYNSLKSLINIDVDPLELNFTIDVEQNGKFSNILLKKNGDQIYVTNENKKEYINLYTNYHLIESIKEQVTKFLNGFYSLIPLNEICFFFPNELDLLLCGNTHIDVNDLQNNTNYENPYHAEHHIIRMFFKVISKWNNETLAQFLLF</sequence>
<dbReference type="PANTHER" id="PTHR11254:SF440">
    <property type="entry name" value="E3 UBIQUITIN-PROTEIN LIGASE NEDD-4"/>
    <property type="match status" value="1"/>
</dbReference>
<reference evidence="8 9" key="1">
    <citation type="submission" date="2024-04" db="EMBL/GenBank/DDBJ databases">
        <title>Tritrichomonas musculus Genome.</title>
        <authorList>
            <person name="Alves-Ferreira E."/>
            <person name="Grigg M."/>
            <person name="Lorenzi H."/>
            <person name="Galac M."/>
        </authorList>
    </citation>
    <scope>NUCLEOTIDE SEQUENCE [LARGE SCALE GENOMIC DNA]</scope>
    <source>
        <strain evidence="8 9">EAF2021</strain>
    </source>
</reference>
<evidence type="ECO:0000256" key="6">
    <source>
        <dbReference type="PROSITE-ProRule" id="PRU00104"/>
    </source>
</evidence>
<dbReference type="EC" id="2.3.2.26" evidence="3"/>
<dbReference type="Gene3D" id="3.90.1750.10">
    <property type="entry name" value="Hect, E3 ligase catalytic domains"/>
    <property type="match status" value="1"/>
</dbReference>
<evidence type="ECO:0000313" key="8">
    <source>
        <dbReference type="EMBL" id="KAK8838751.1"/>
    </source>
</evidence>
<evidence type="ECO:0000259" key="7">
    <source>
        <dbReference type="PROSITE" id="PS50237"/>
    </source>
</evidence>
<gene>
    <name evidence="8" type="ORF">M9Y10_032790</name>
</gene>
<name>A0ABR2GXZ6_9EUKA</name>
<dbReference type="PROSITE" id="PS50237">
    <property type="entry name" value="HECT"/>
    <property type="match status" value="1"/>
</dbReference>
<dbReference type="Gene3D" id="3.30.2160.10">
    <property type="entry name" value="Hect, E3 ligase catalytic domain"/>
    <property type="match status" value="1"/>
</dbReference>